<keyword evidence="2" id="KW-0813">Transport</keyword>
<accession>A0A1G9SXE0</accession>
<comment type="subcellular location">
    <subcellularLocation>
        <location evidence="1">Cell membrane</location>
        <topology evidence="1">Multi-pass membrane protein</topology>
    </subcellularLocation>
</comment>
<proteinExistence type="predicted"/>
<dbReference type="STRING" id="146817.SAMN04488502_104147"/>
<sequence length="585" mass="63688">MRMLYNLTAGEPNKLLKPALYAALVNVVNLLPFALAMEAARIIVVYFTEPGALLDTGRLWLVSGVLLLTMPLMFAAEVLAYRAAYRGAYLVSAAGRIRLAEHLRRIPLGVLTSRNAGELGNTLMGDFSLVEHSLAHLLPQLAGALVTPLLAFGVLLFWDWRMAAAMFAALPVAALLALASGRLQAKLGGAHMQAKLEAINRLQEYLTGIRTIKSCNLTGGRFCRLERSLHRLMMAGIQFEGLLVPVVMAAIACLRAGLPLMIFTGVHLLAGGELTILAFASFLLIGTRIFDPLTTALINYAELTYNEQAGRRIVGLYRQPAMPGNSAPPDRHDIVLDQVTFHYGGSAVLTDVSLQIPEGALTALVGASGSGKSTIFRLLARFYDPQQGRVLFGGQDIKSIAPEMLLQKISMVFQDVYLFQGTIADNIRMGRQGATQPEVEQAARGACCHDFIIRLPQGYDTVVGEGGCTLSGGEKQRISIARALLKNAPVVLLDEVTAALDPENEREIQQAVNVLVQDRTVIVIAHRLKTVRFADQIVVLGGGSIVEQGRHDELLARQGLYAHLWELQQTMQGWKLENREAARRS</sequence>
<keyword evidence="5" id="KW-0547">Nucleotide-binding</keyword>
<dbReference type="GO" id="GO:0005886">
    <property type="term" value="C:plasma membrane"/>
    <property type="evidence" value="ECO:0007669"/>
    <property type="project" value="UniProtKB-SubCell"/>
</dbReference>
<dbReference type="PROSITE" id="PS00211">
    <property type="entry name" value="ABC_TRANSPORTER_1"/>
    <property type="match status" value="1"/>
</dbReference>
<dbReference type="GO" id="GO:0034040">
    <property type="term" value="F:ATPase-coupled lipid transmembrane transporter activity"/>
    <property type="evidence" value="ECO:0007669"/>
    <property type="project" value="TreeGrafter"/>
</dbReference>
<keyword evidence="6 12" id="KW-0067">ATP-binding</keyword>
<dbReference type="InterPro" id="IPR003439">
    <property type="entry name" value="ABC_transporter-like_ATP-bd"/>
</dbReference>
<dbReference type="GO" id="GO:0005524">
    <property type="term" value="F:ATP binding"/>
    <property type="evidence" value="ECO:0007669"/>
    <property type="project" value="UniProtKB-KW"/>
</dbReference>
<feature type="transmembrane region" description="Helical" evidence="9">
    <location>
        <begin position="258"/>
        <end position="285"/>
    </location>
</feature>
<dbReference type="SUPFAM" id="SSF52540">
    <property type="entry name" value="P-loop containing nucleoside triphosphate hydrolases"/>
    <property type="match status" value="1"/>
</dbReference>
<dbReference type="AlphaFoldDB" id="A0A1G9SXE0"/>
<dbReference type="Gene3D" id="1.20.1560.10">
    <property type="entry name" value="ABC transporter type 1, transmembrane domain"/>
    <property type="match status" value="1"/>
</dbReference>
<evidence type="ECO:0000256" key="3">
    <source>
        <dbReference type="ARBA" id="ARBA00022475"/>
    </source>
</evidence>
<dbReference type="InterPro" id="IPR003593">
    <property type="entry name" value="AAA+_ATPase"/>
</dbReference>
<feature type="domain" description="ABC transporter" evidence="10">
    <location>
        <begin position="334"/>
        <end position="567"/>
    </location>
</feature>
<dbReference type="Pfam" id="PF00005">
    <property type="entry name" value="ABC_tran"/>
    <property type="match status" value="1"/>
</dbReference>
<evidence type="ECO:0000256" key="9">
    <source>
        <dbReference type="SAM" id="Phobius"/>
    </source>
</evidence>
<evidence type="ECO:0000313" key="12">
    <source>
        <dbReference type="EMBL" id="SDM40074.1"/>
    </source>
</evidence>
<evidence type="ECO:0000256" key="8">
    <source>
        <dbReference type="ARBA" id="ARBA00023136"/>
    </source>
</evidence>
<dbReference type="PANTHER" id="PTHR24221">
    <property type="entry name" value="ATP-BINDING CASSETTE SUB-FAMILY B"/>
    <property type="match status" value="1"/>
</dbReference>
<feature type="transmembrane region" description="Helical" evidence="9">
    <location>
        <begin position="232"/>
        <end position="252"/>
    </location>
</feature>
<dbReference type="InterPro" id="IPR011527">
    <property type="entry name" value="ABC1_TM_dom"/>
</dbReference>
<dbReference type="InterPro" id="IPR027417">
    <property type="entry name" value="P-loop_NTPase"/>
</dbReference>
<name>A0A1G9SXE0_9FIRM</name>
<evidence type="ECO:0000259" key="11">
    <source>
        <dbReference type="PROSITE" id="PS50929"/>
    </source>
</evidence>
<evidence type="ECO:0000256" key="6">
    <source>
        <dbReference type="ARBA" id="ARBA00022840"/>
    </source>
</evidence>
<gene>
    <name evidence="12" type="ORF">SAMN04488502_104147</name>
</gene>
<dbReference type="GO" id="GO:0140359">
    <property type="term" value="F:ABC-type transporter activity"/>
    <property type="evidence" value="ECO:0007669"/>
    <property type="project" value="InterPro"/>
</dbReference>
<dbReference type="EMBL" id="FNHB01000004">
    <property type="protein sequence ID" value="SDM40074.1"/>
    <property type="molecule type" value="Genomic_DNA"/>
</dbReference>
<evidence type="ECO:0000256" key="7">
    <source>
        <dbReference type="ARBA" id="ARBA00022989"/>
    </source>
</evidence>
<evidence type="ECO:0000256" key="2">
    <source>
        <dbReference type="ARBA" id="ARBA00022448"/>
    </source>
</evidence>
<reference evidence="12 13" key="1">
    <citation type="submission" date="2016-10" db="EMBL/GenBank/DDBJ databases">
        <authorList>
            <person name="de Groot N.N."/>
        </authorList>
    </citation>
    <scope>NUCLEOTIDE SEQUENCE [LARGE SCALE GENOMIC DNA]</scope>
    <source>
        <strain evidence="12 13">DSM 1736</strain>
    </source>
</reference>
<dbReference type="Proteomes" id="UP000214880">
    <property type="component" value="Unassembled WGS sequence"/>
</dbReference>
<organism evidence="12 13">
    <name type="scientific">Dendrosporobacter quercicolus</name>
    <dbReference type="NCBI Taxonomy" id="146817"/>
    <lineage>
        <taxon>Bacteria</taxon>
        <taxon>Bacillati</taxon>
        <taxon>Bacillota</taxon>
        <taxon>Negativicutes</taxon>
        <taxon>Selenomonadales</taxon>
        <taxon>Sporomusaceae</taxon>
        <taxon>Dendrosporobacter</taxon>
    </lineage>
</organism>
<dbReference type="PANTHER" id="PTHR24221:SF654">
    <property type="entry name" value="ATP-BINDING CASSETTE SUB-FAMILY B MEMBER 6"/>
    <property type="match status" value="1"/>
</dbReference>
<keyword evidence="3" id="KW-1003">Cell membrane</keyword>
<dbReference type="InterPro" id="IPR036640">
    <property type="entry name" value="ABC1_TM_sf"/>
</dbReference>
<feature type="transmembrane region" description="Helical" evidence="9">
    <location>
        <begin position="59"/>
        <end position="80"/>
    </location>
</feature>
<protein>
    <submittedName>
        <fullName evidence="12">ATP-binding cassette, subfamily B</fullName>
    </submittedName>
</protein>
<feature type="transmembrane region" description="Helical" evidence="9">
    <location>
        <begin position="20"/>
        <end position="47"/>
    </location>
</feature>
<dbReference type="GO" id="GO:0016887">
    <property type="term" value="F:ATP hydrolysis activity"/>
    <property type="evidence" value="ECO:0007669"/>
    <property type="project" value="InterPro"/>
</dbReference>
<keyword evidence="8 9" id="KW-0472">Membrane</keyword>
<dbReference type="OrthoDB" id="9762778at2"/>
<dbReference type="Pfam" id="PF00664">
    <property type="entry name" value="ABC_membrane"/>
    <property type="match status" value="1"/>
</dbReference>
<keyword evidence="13" id="KW-1185">Reference proteome</keyword>
<feature type="transmembrane region" description="Helical" evidence="9">
    <location>
        <begin position="137"/>
        <end position="158"/>
    </location>
</feature>
<feature type="domain" description="ABC transmembrane type-1" evidence="11">
    <location>
        <begin position="19"/>
        <end position="304"/>
    </location>
</feature>
<dbReference type="PROSITE" id="PS50929">
    <property type="entry name" value="ABC_TM1F"/>
    <property type="match status" value="1"/>
</dbReference>
<dbReference type="Gene3D" id="3.40.50.300">
    <property type="entry name" value="P-loop containing nucleotide triphosphate hydrolases"/>
    <property type="match status" value="1"/>
</dbReference>
<evidence type="ECO:0000259" key="10">
    <source>
        <dbReference type="PROSITE" id="PS50893"/>
    </source>
</evidence>
<evidence type="ECO:0000313" key="13">
    <source>
        <dbReference type="Proteomes" id="UP000214880"/>
    </source>
</evidence>
<evidence type="ECO:0000256" key="1">
    <source>
        <dbReference type="ARBA" id="ARBA00004651"/>
    </source>
</evidence>
<dbReference type="InterPro" id="IPR017871">
    <property type="entry name" value="ABC_transporter-like_CS"/>
</dbReference>
<dbReference type="InterPro" id="IPR039421">
    <property type="entry name" value="Type_1_exporter"/>
</dbReference>
<keyword evidence="4 9" id="KW-0812">Transmembrane</keyword>
<evidence type="ECO:0000256" key="4">
    <source>
        <dbReference type="ARBA" id="ARBA00022692"/>
    </source>
</evidence>
<dbReference type="PROSITE" id="PS50893">
    <property type="entry name" value="ABC_TRANSPORTER_2"/>
    <property type="match status" value="1"/>
</dbReference>
<keyword evidence="7 9" id="KW-1133">Transmembrane helix</keyword>
<dbReference type="SMART" id="SM00382">
    <property type="entry name" value="AAA"/>
    <property type="match status" value="1"/>
</dbReference>
<dbReference type="SUPFAM" id="SSF90123">
    <property type="entry name" value="ABC transporter transmembrane region"/>
    <property type="match status" value="1"/>
</dbReference>
<evidence type="ECO:0000256" key="5">
    <source>
        <dbReference type="ARBA" id="ARBA00022741"/>
    </source>
</evidence>
<dbReference type="FunFam" id="3.40.50.300:FF:000221">
    <property type="entry name" value="Multidrug ABC transporter ATP-binding protein"/>
    <property type="match status" value="1"/>
</dbReference>
<feature type="transmembrane region" description="Helical" evidence="9">
    <location>
        <begin position="164"/>
        <end position="183"/>
    </location>
</feature>